<dbReference type="OrthoDB" id="9791543at2"/>
<name>A0A316D4K4_9BACL</name>
<reference evidence="1 2" key="1">
    <citation type="submission" date="2018-05" db="EMBL/GenBank/DDBJ databases">
        <title>Genomic Encyclopedia of Type Strains, Phase IV (KMG-IV): sequencing the most valuable type-strain genomes for metagenomic binning, comparative biology and taxonomic classification.</title>
        <authorList>
            <person name="Goeker M."/>
        </authorList>
    </citation>
    <scope>NUCLEOTIDE SEQUENCE [LARGE SCALE GENOMIC DNA]</scope>
    <source>
        <strain evidence="1 2">DSM 18773</strain>
    </source>
</reference>
<protein>
    <submittedName>
        <fullName evidence="1">Putative ABC-type ATPase</fullName>
    </submittedName>
</protein>
<dbReference type="InterPro" id="IPR027417">
    <property type="entry name" value="P-loop_NTPase"/>
</dbReference>
<comment type="caution">
    <text evidence="1">The sequence shown here is derived from an EMBL/GenBank/DDBJ whole genome shotgun (WGS) entry which is preliminary data.</text>
</comment>
<dbReference type="PANTHER" id="PTHR39206">
    <property type="entry name" value="SLL8004 PROTEIN"/>
    <property type="match status" value="1"/>
</dbReference>
<dbReference type="AlphaFoldDB" id="A0A316D4K4"/>
<accession>A0A316D4K4</accession>
<dbReference type="SUPFAM" id="SSF52540">
    <property type="entry name" value="P-loop containing nucleoside triphosphate hydrolases"/>
    <property type="match status" value="1"/>
</dbReference>
<proteinExistence type="predicted"/>
<organism evidence="1 2">
    <name type="scientific">Tumebacillus permanentifrigoris</name>
    <dbReference type="NCBI Taxonomy" id="378543"/>
    <lineage>
        <taxon>Bacteria</taxon>
        <taxon>Bacillati</taxon>
        <taxon>Bacillota</taxon>
        <taxon>Bacilli</taxon>
        <taxon>Bacillales</taxon>
        <taxon>Alicyclobacillaceae</taxon>
        <taxon>Tumebacillus</taxon>
    </lineage>
</organism>
<dbReference type="Gene3D" id="3.40.50.300">
    <property type="entry name" value="P-loop containing nucleotide triphosphate hydrolases"/>
    <property type="match status" value="1"/>
</dbReference>
<evidence type="ECO:0000313" key="1">
    <source>
        <dbReference type="EMBL" id="PWK07040.1"/>
    </source>
</evidence>
<evidence type="ECO:0000313" key="2">
    <source>
        <dbReference type="Proteomes" id="UP000245634"/>
    </source>
</evidence>
<sequence length="186" mass="20466">MSKNKHKPKLFVFAGANGSGKSSTRESLSLGMGFGVIIDTDAIARTINPEVPESANVEAGREAIKVARDCISSGVSFCIENHIRSAKAAGYELHMFFLGVDRVEVNIERVEVRVKNGGHDIPEETIRKRYVTSIENLIKILNLIDELVIIDNSESSRSILVAKQGKVVSVDEVLPDWAQTIRTYLV</sequence>
<dbReference type="EMBL" id="QGGL01000018">
    <property type="protein sequence ID" value="PWK07040.1"/>
    <property type="molecule type" value="Genomic_DNA"/>
</dbReference>
<dbReference type="PANTHER" id="PTHR39206:SF1">
    <property type="entry name" value="SLL8004 PROTEIN"/>
    <property type="match status" value="1"/>
</dbReference>
<keyword evidence="2" id="KW-1185">Reference proteome</keyword>
<gene>
    <name evidence="1" type="ORF">C7459_118115</name>
</gene>
<dbReference type="Proteomes" id="UP000245634">
    <property type="component" value="Unassembled WGS sequence"/>
</dbReference>
<dbReference type="RefSeq" id="WP_146201045.1">
    <property type="nucleotide sequence ID" value="NZ_QGGL01000018.1"/>
</dbReference>